<evidence type="ECO:0000256" key="1">
    <source>
        <dbReference type="ARBA" id="ARBA00004141"/>
    </source>
</evidence>
<evidence type="ECO:0000256" key="4">
    <source>
        <dbReference type="ARBA" id="ARBA00023136"/>
    </source>
</evidence>
<dbReference type="InterPro" id="IPR020846">
    <property type="entry name" value="MFS_dom"/>
</dbReference>
<evidence type="ECO:0000256" key="3">
    <source>
        <dbReference type="ARBA" id="ARBA00022989"/>
    </source>
</evidence>
<gene>
    <name evidence="7" type="primary">AUGUSTUS-3.0.2_00561</name>
    <name evidence="7" type="ORF">TcasGA2_TC000561</name>
</gene>
<dbReference type="PANTHER" id="PTHR24064">
    <property type="entry name" value="SOLUTE CARRIER FAMILY 22 MEMBER"/>
    <property type="match status" value="1"/>
</dbReference>
<feature type="transmembrane region" description="Helical" evidence="5">
    <location>
        <begin position="220"/>
        <end position="242"/>
    </location>
</feature>
<protein>
    <submittedName>
        <fullName evidence="7">Organic cation transporter protein-like Protein</fullName>
    </submittedName>
</protein>
<dbReference type="InterPro" id="IPR005828">
    <property type="entry name" value="MFS_sugar_transport-like"/>
</dbReference>
<reference evidence="7 8" key="2">
    <citation type="journal article" date="2010" name="Nucleic Acids Res.">
        <title>BeetleBase in 2010: revisions to provide comprehensive genomic information for Tribolium castaneum.</title>
        <authorList>
            <person name="Kim H.S."/>
            <person name="Murphy T."/>
            <person name="Xia J."/>
            <person name="Caragea D."/>
            <person name="Park Y."/>
            <person name="Beeman R.W."/>
            <person name="Lorenzen M.D."/>
            <person name="Butcher S."/>
            <person name="Manak J.R."/>
            <person name="Brown S.J."/>
        </authorList>
    </citation>
    <scope>GENOME REANNOTATION</scope>
    <source>
        <strain evidence="7 8">Georgia GA2</strain>
    </source>
</reference>
<keyword evidence="4 5" id="KW-0472">Membrane</keyword>
<evidence type="ECO:0000313" key="7">
    <source>
        <dbReference type="EMBL" id="EEZ98136.2"/>
    </source>
</evidence>
<dbReference type="InterPro" id="IPR036259">
    <property type="entry name" value="MFS_trans_sf"/>
</dbReference>
<dbReference type="EMBL" id="KQ971312">
    <property type="protein sequence ID" value="EEZ98136.2"/>
    <property type="molecule type" value="Genomic_DNA"/>
</dbReference>
<dbReference type="PROSITE" id="PS00216">
    <property type="entry name" value="SUGAR_TRANSPORT_1"/>
    <property type="match status" value="1"/>
</dbReference>
<proteinExistence type="predicted"/>
<dbReference type="Gene3D" id="1.20.1250.20">
    <property type="entry name" value="MFS general substrate transporter like domains"/>
    <property type="match status" value="1"/>
</dbReference>
<evidence type="ECO:0000256" key="2">
    <source>
        <dbReference type="ARBA" id="ARBA00022692"/>
    </source>
</evidence>
<reference evidence="7 8" key="1">
    <citation type="journal article" date="2008" name="Nature">
        <title>The genome of the model beetle and pest Tribolium castaneum.</title>
        <authorList>
            <consortium name="Tribolium Genome Sequencing Consortium"/>
            <person name="Richards S."/>
            <person name="Gibbs R.A."/>
            <person name="Weinstock G.M."/>
            <person name="Brown S.J."/>
            <person name="Denell R."/>
            <person name="Beeman R.W."/>
            <person name="Gibbs R."/>
            <person name="Beeman R.W."/>
            <person name="Brown S.J."/>
            <person name="Bucher G."/>
            <person name="Friedrich M."/>
            <person name="Grimmelikhuijzen C.J."/>
            <person name="Klingler M."/>
            <person name="Lorenzen M."/>
            <person name="Richards S."/>
            <person name="Roth S."/>
            <person name="Schroder R."/>
            <person name="Tautz D."/>
            <person name="Zdobnov E.M."/>
            <person name="Muzny D."/>
            <person name="Gibbs R.A."/>
            <person name="Weinstock G.M."/>
            <person name="Attaway T."/>
            <person name="Bell S."/>
            <person name="Buhay C.J."/>
            <person name="Chandrabose M.N."/>
            <person name="Chavez D."/>
            <person name="Clerk-Blankenburg K.P."/>
            <person name="Cree A."/>
            <person name="Dao M."/>
            <person name="Davis C."/>
            <person name="Chacko J."/>
            <person name="Dinh H."/>
            <person name="Dugan-Rocha S."/>
            <person name="Fowler G."/>
            <person name="Garner T.T."/>
            <person name="Garnes J."/>
            <person name="Gnirke A."/>
            <person name="Hawes A."/>
            <person name="Hernandez J."/>
            <person name="Hines S."/>
            <person name="Holder M."/>
            <person name="Hume J."/>
            <person name="Jhangiani S.N."/>
            <person name="Joshi V."/>
            <person name="Khan Z.M."/>
            <person name="Jackson L."/>
            <person name="Kovar C."/>
            <person name="Kowis A."/>
            <person name="Lee S."/>
            <person name="Lewis L.R."/>
            <person name="Margolis J."/>
            <person name="Morgan M."/>
            <person name="Nazareth L.V."/>
            <person name="Nguyen N."/>
            <person name="Okwuonu G."/>
            <person name="Parker D."/>
            <person name="Richards S."/>
            <person name="Ruiz S.J."/>
            <person name="Santibanez J."/>
            <person name="Savard J."/>
            <person name="Scherer S.E."/>
            <person name="Schneider B."/>
            <person name="Sodergren E."/>
            <person name="Tautz D."/>
            <person name="Vattahil S."/>
            <person name="Villasana D."/>
            <person name="White C.S."/>
            <person name="Wright R."/>
            <person name="Park Y."/>
            <person name="Beeman R.W."/>
            <person name="Lord J."/>
            <person name="Oppert B."/>
            <person name="Lorenzen M."/>
            <person name="Brown S."/>
            <person name="Wang L."/>
            <person name="Savard J."/>
            <person name="Tautz D."/>
            <person name="Richards S."/>
            <person name="Weinstock G."/>
            <person name="Gibbs R.A."/>
            <person name="Liu Y."/>
            <person name="Worley K."/>
            <person name="Weinstock G."/>
            <person name="Elsik C.G."/>
            <person name="Reese J.T."/>
            <person name="Elhaik E."/>
            <person name="Landan G."/>
            <person name="Graur D."/>
            <person name="Arensburger P."/>
            <person name="Atkinson P."/>
            <person name="Beeman R.W."/>
            <person name="Beidler J."/>
            <person name="Brown S.J."/>
            <person name="Demuth J.P."/>
            <person name="Drury D.W."/>
            <person name="Du Y.Z."/>
            <person name="Fujiwara H."/>
            <person name="Lorenzen M."/>
            <person name="Maselli V."/>
            <person name="Osanai M."/>
            <person name="Park Y."/>
            <person name="Robertson H.M."/>
            <person name="Tu Z."/>
            <person name="Wang J.J."/>
            <person name="Wang S."/>
            <person name="Richards S."/>
            <person name="Song H."/>
            <person name="Zhang L."/>
            <person name="Sodergren E."/>
            <person name="Werner D."/>
            <person name="Stanke M."/>
            <person name="Morgenstern B."/>
            <person name="Solovyev V."/>
            <person name="Kosarev P."/>
            <person name="Brown G."/>
            <person name="Chen H.C."/>
            <person name="Ermolaeva O."/>
            <person name="Hlavina W."/>
            <person name="Kapustin Y."/>
            <person name="Kiryutin B."/>
            <person name="Kitts P."/>
            <person name="Maglott D."/>
            <person name="Pruitt K."/>
            <person name="Sapojnikov V."/>
            <person name="Souvorov A."/>
            <person name="Mackey A.J."/>
            <person name="Waterhouse R.M."/>
            <person name="Wyder S."/>
            <person name="Zdobnov E.M."/>
            <person name="Zdobnov E.M."/>
            <person name="Wyder S."/>
            <person name="Kriventseva E.V."/>
            <person name="Kadowaki T."/>
            <person name="Bork P."/>
            <person name="Aranda M."/>
            <person name="Bao R."/>
            <person name="Beermann A."/>
            <person name="Berns N."/>
            <person name="Bolognesi R."/>
            <person name="Bonneton F."/>
            <person name="Bopp D."/>
            <person name="Brown S.J."/>
            <person name="Bucher G."/>
            <person name="Butts T."/>
            <person name="Chaumot A."/>
            <person name="Denell R.E."/>
            <person name="Ferrier D.E."/>
            <person name="Friedrich M."/>
            <person name="Gordon C.M."/>
            <person name="Jindra M."/>
            <person name="Klingler M."/>
            <person name="Lan Q."/>
            <person name="Lattorff H.M."/>
            <person name="Laudet V."/>
            <person name="von Levetsow C."/>
            <person name="Liu Z."/>
            <person name="Lutz R."/>
            <person name="Lynch J.A."/>
            <person name="da Fonseca R.N."/>
            <person name="Posnien N."/>
            <person name="Reuter R."/>
            <person name="Roth S."/>
            <person name="Savard J."/>
            <person name="Schinko J.B."/>
            <person name="Schmitt C."/>
            <person name="Schoppmeier M."/>
            <person name="Schroder R."/>
            <person name="Shippy T.D."/>
            <person name="Simonnet F."/>
            <person name="Marques-Souza H."/>
            <person name="Tautz D."/>
            <person name="Tomoyasu Y."/>
            <person name="Trauner J."/>
            <person name="Van der Zee M."/>
            <person name="Vervoort M."/>
            <person name="Wittkopp N."/>
            <person name="Wimmer E.A."/>
            <person name="Yang X."/>
            <person name="Jones A.K."/>
            <person name="Sattelle D.B."/>
            <person name="Ebert P.R."/>
            <person name="Nelson D."/>
            <person name="Scott J.G."/>
            <person name="Beeman R.W."/>
            <person name="Muthukrishnan S."/>
            <person name="Kramer K.J."/>
            <person name="Arakane Y."/>
            <person name="Beeman R.W."/>
            <person name="Zhu Q."/>
            <person name="Hogenkamp D."/>
            <person name="Dixit R."/>
            <person name="Oppert B."/>
            <person name="Jiang H."/>
            <person name="Zou Z."/>
            <person name="Marshall J."/>
            <person name="Elpidina E."/>
            <person name="Vinokurov K."/>
            <person name="Oppert C."/>
            <person name="Zou Z."/>
            <person name="Evans J."/>
            <person name="Lu Z."/>
            <person name="Zhao P."/>
            <person name="Sumathipala N."/>
            <person name="Altincicek B."/>
            <person name="Vilcinskas A."/>
            <person name="Williams M."/>
            <person name="Hultmark D."/>
            <person name="Hetru C."/>
            <person name="Jiang H."/>
            <person name="Grimmelikhuijzen C.J."/>
            <person name="Hauser F."/>
            <person name="Cazzamali G."/>
            <person name="Williamson M."/>
            <person name="Park Y."/>
            <person name="Li B."/>
            <person name="Tanaka Y."/>
            <person name="Predel R."/>
            <person name="Neupert S."/>
            <person name="Schachtner J."/>
            <person name="Verleyen P."/>
            <person name="Raible F."/>
            <person name="Bork P."/>
            <person name="Friedrich M."/>
            <person name="Walden K.K."/>
            <person name="Robertson H.M."/>
            <person name="Angeli S."/>
            <person name="Foret S."/>
            <person name="Bucher G."/>
            <person name="Schuetz S."/>
            <person name="Maleszka R."/>
            <person name="Wimmer E.A."/>
            <person name="Beeman R.W."/>
            <person name="Lorenzen M."/>
            <person name="Tomoyasu Y."/>
            <person name="Miller S.C."/>
            <person name="Grossmann D."/>
            <person name="Bucher G."/>
        </authorList>
    </citation>
    <scope>NUCLEOTIDE SEQUENCE [LARGE SCALE GENOMIC DNA]</scope>
    <source>
        <strain evidence="7 8">Georgia GA2</strain>
    </source>
</reference>
<dbReference type="OMA" id="PQCDTEN"/>
<feature type="transmembrane region" description="Helical" evidence="5">
    <location>
        <begin position="417"/>
        <end position="440"/>
    </location>
</feature>
<feature type="transmembrane region" description="Helical" evidence="5">
    <location>
        <begin position="363"/>
        <end position="381"/>
    </location>
</feature>
<organism evidence="7 8">
    <name type="scientific">Tribolium castaneum</name>
    <name type="common">Red flour beetle</name>
    <dbReference type="NCBI Taxonomy" id="7070"/>
    <lineage>
        <taxon>Eukaryota</taxon>
        <taxon>Metazoa</taxon>
        <taxon>Ecdysozoa</taxon>
        <taxon>Arthropoda</taxon>
        <taxon>Hexapoda</taxon>
        <taxon>Insecta</taxon>
        <taxon>Pterygota</taxon>
        <taxon>Neoptera</taxon>
        <taxon>Endopterygota</taxon>
        <taxon>Coleoptera</taxon>
        <taxon>Polyphaga</taxon>
        <taxon>Cucujiformia</taxon>
        <taxon>Tenebrionidae</taxon>
        <taxon>Tenebrionidae incertae sedis</taxon>
        <taxon>Tribolium</taxon>
    </lineage>
</organism>
<name>D6W9K9_TRICA</name>
<dbReference type="OrthoDB" id="2261376at2759"/>
<dbReference type="CDD" id="cd17317">
    <property type="entry name" value="MFS_SLC22"/>
    <property type="match status" value="1"/>
</dbReference>
<feature type="transmembrane region" description="Helical" evidence="5">
    <location>
        <begin position="393"/>
        <end position="411"/>
    </location>
</feature>
<sequence length="514" mass="57478">MKKFDLDDILISIGGWGKFQTLYYAVLCTAIIFSVFPAMNYIFIARDIKYRCKIDSCDRENGDFNPDWLKNAVPFEQNVPSKCSYYQPEENDTCTSFVKNETLTCHDDFVYERLETTIVHDFNIKCDENLWKLTIIGTINVVGKLVCLPLAGFFSDRFGRKSMVIVSVFLSTIVGLVRSFSVNYYMYVGLEFLNTVVGSGIYSGAFILALELVDSKRRNLGNSIICLAFTVGHILLGAAAWVSPTWQFMTQIMYGPGILVTILLWFVPESVRWLIARNKIEKAEGVLKSIAKINGKELTEETIKTIPYLEDSKSDGDEAIPLMAILKKKSLLIRIIHCSFTWICCNFPYYGLTIQSVALSQDIYVNYMCVSVVEIPAYILAYGALDRIGRKKTLALSLILTGVACLSVDFIRAGSPLALVVFLSGKLFVTVSYMTIYIYTAELFPTSSRHSAFAVCSMFGCVGSMLAPQVPLLAKVYKPLPLMVFSALAFTAGLLAFLFPETKDTKNPDEIDKS</sequence>
<dbReference type="PROSITE" id="PS50850">
    <property type="entry name" value="MFS"/>
    <property type="match status" value="1"/>
</dbReference>
<comment type="subcellular location">
    <subcellularLocation>
        <location evidence="1">Membrane</location>
        <topology evidence="1">Multi-pass membrane protein</topology>
    </subcellularLocation>
</comment>
<feature type="transmembrane region" description="Helical" evidence="5">
    <location>
        <begin position="163"/>
        <end position="186"/>
    </location>
</feature>
<evidence type="ECO:0000259" key="6">
    <source>
        <dbReference type="PROSITE" id="PS50850"/>
    </source>
</evidence>
<dbReference type="GO" id="GO:0022857">
    <property type="term" value="F:transmembrane transporter activity"/>
    <property type="evidence" value="ECO:0007669"/>
    <property type="project" value="InterPro"/>
</dbReference>
<keyword evidence="3 5" id="KW-1133">Transmembrane helix</keyword>
<dbReference type="AlphaFoldDB" id="D6W9K9"/>
<dbReference type="KEGG" id="tca:662106"/>
<feature type="transmembrane region" description="Helical" evidence="5">
    <location>
        <begin position="452"/>
        <end position="474"/>
    </location>
</feature>
<dbReference type="Proteomes" id="UP000007266">
    <property type="component" value="Linkage group 2"/>
</dbReference>
<accession>D6W9K9</accession>
<feature type="domain" description="Major facilitator superfamily (MFS) profile" evidence="6">
    <location>
        <begin position="93"/>
        <end position="504"/>
    </location>
</feature>
<dbReference type="HOGENOM" id="CLU_001265_33_4_1"/>
<keyword evidence="2 5" id="KW-0812">Transmembrane</keyword>
<feature type="transmembrane region" description="Helical" evidence="5">
    <location>
        <begin position="480"/>
        <end position="499"/>
    </location>
</feature>
<dbReference type="SUPFAM" id="SSF103473">
    <property type="entry name" value="MFS general substrate transporter"/>
    <property type="match status" value="1"/>
</dbReference>
<keyword evidence="8" id="KW-1185">Reference proteome</keyword>
<dbReference type="eggNOG" id="KOG0255">
    <property type="taxonomic scope" value="Eukaryota"/>
</dbReference>
<dbReference type="InterPro" id="IPR005829">
    <property type="entry name" value="Sugar_transporter_CS"/>
</dbReference>
<dbReference type="Pfam" id="PF00083">
    <property type="entry name" value="Sugar_tr"/>
    <property type="match status" value="1"/>
</dbReference>
<evidence type="ECO:0000256" key="5">
    <source>
        <dbReference type="SAM" id="Phobius"/>
    </source>
</evidence>
<dbReference type="STRING" id="7070.D6W9K9"/>
<feature type="transmembrane region" description="Helical" evidence="5">
    <location>
        <begin position="248"/>
        <end position="267"/>
    </location>
</feature>
<feature type="transmembrane region" description="Helical" evidence="5">
    <location>
        <begin position="331"/>
        <end position="351"/>
    </location>
</feature>
<feature type="transmembrane region" description="Helical" evidence="5">
    <location>
        <begin position="22"/>
        <end position="44"/>
    </location>
</feature>
<dbReference type="GO" id="GO:0016020">
    <property type="term" value="C:membrane"/>
    <property type="evidence" value="ECO:0007669"/>
    <property type="project" value="UniProtKB-SubCell"/>
</dbReference>
<evidence type="ECO:0000313" key="8">
    <source>
        <dbReference type="Proteomes" id="UP000007266"/>
    </source>
</evidence>
<feature type="transmembrane region" description="Helical" evidence="5">
    <location>
        <begin position="192"/>
        <end position="213"/>
    </location>
</feature>